<feature type="region of interest" description="Disordered" evidence="1">
    <location>
        <begin position="467"/>
        <end position="509"/>
    </location>
</feature>
<feature type="region of interest" description="Disordered" evidence="1">
    <location>
        <begin position="1"/>
        <end position="46"/>
    </location>
</feature>
<organism evidence="2 3">
    <name type="scientific">Pandoravirus kuranda</name>
    <dbReference type="NCBI Taxonomy" id="3019033"/>
    <lineage>
        <taxon>Viruses</taxon>
        <taxon>Pandoravirus</taxon>
    </lineage>
</organism>
<proteinExistence type="predicted"/>
<evidence type="ECO:0000313" key="2">
    <source>
        <dbReference type="EMBL" id="WBR14808.1"/>
    </source>
</evidence>
<dbReference type="EMBL" id="ON887157">
    <property type="protein sequence ID" value="WBR14808.1"/>
    <property type="molecule type" value="Genomic_DNA"/>
</dbReference>
<protein>
    <submittedName>
        <fullName evidence="2">Uncharacterized protein</fullName>
    </submittedName>
</protein>
<feature type="compositionally biased region" description="Basic and acidic residues" evidence="1">
    <location>
        <begin position="1"/>
        <end position="13"/>
    </location>
</feature>
<evidence type="ECO:0000256" key="1">
    <source>
        <dbReference type="SAM" id="MobiDB-lite"/>
    </source>
</evidence>
<evidence type="ECO:0000313" key="3">
    <source>
        <dbReference type="Proteomes" id="UP001185135"/>
    </source>
</evidence>
<reference evidence="2" key="1">
    <citation type="submission" date="2022-06" db="EMBL/GenBank/DDBJ databases">
        <authorList>
            <person name="Legendre M."/>
            <person name="Claverie J.-M."/>
            <person name="Alempic J.-M."/>
            <person name="Abergel C."/>
        </authorList>
    </citation>
    <scope>NUCLEOTIDE SEQUENCE</scope>
    <source>
        <strain evidence="2">Kuranda</strain>
    </source>
</reference>
<gene>
    <name evidence="2" type="ORF">pkur_cds_634</name>
</gene>
<feature type="compositionally biased region" description="Basic and acidic residues" evidence="1">
    <location>
        <begin position="24"/>
        <end position="45"/>
    </location>
</feature>
<accession>A0AA95EH52</accession>
<name>A0AA95EH52_9VIRU</name>
<dbReference type="Proteomes" id="UP001185135">
    <property type="component" value="Segment"/>
</dbReference>
<sequence length="539" mass="58204">MHTLGKSKEDGRGRAPANNASAKTRPEKNRSTKGDHNSDDKDDGQAFKSAVDTVVADLIDRHRRQITGRLVVDQTRRQGHGDAAKWMRTLGDHQLAAFLSRLSCVYRALVVKGHADDNVFIVPATLARRPMSTKRARREWGAVPNWVARSWTLVSTPQQCRRAVADLRQRPFVSVVVDASHRHDLGLVHIGALGDANCMPRCYTFDTCATPEMEWCGAGDLFDAGGLADLLGDARLPKAVCGFGCGHSRIAHRQSEALMRTPAEIATQTPTGFTGVMVRGAVNVLPVSDDRVSGAVAIALRGRDLDVQSWQRAGAAMVSDKWQWQRRPLPAALCADAAQRAFTLCVAYEALCDIAGSIDPAHALVAQSTSDGLLCFAAAQTLAQTTWKSMVAACDGTADGADTLDGADEWDELERAVRSYVDAKDGTDAVAAMSKAQAHTDGRDVDGSQSTHADCVIERVDCASADRVSRDDSGIDGQENDNNALRDQKSDLCAGRGGDEDDGDDWYGDGRDACADVSGLFYEPPEQRPAIWSRIVIEF</sequence>